<dbReference type="FunFam" id="1.10.10.60:FF:000132">
    <property type="entry name" value="AraC family transcriptional regulator"/>
    <property type="match status" value="1"/>
</dbReference>
<keyword evidence="4" id="KW-0804">Transcription</keyword>
<organism evidence="6 7">
    <name type="scientific">Pantoea stewartii</name>
    <dbReference type="NCBI Taxonomy" id="66269"/>
    <lineage>
        <taxon>Bacteria</taxon>
        <taxon>Pseudomonadati</taxon>
        <taxon>Pseudomonadota</taxon>
        <taxon>Gammaproteobacteria</taxon>
        <taxon>Enterobacterales</taxon>
        <taxon>Erwiniaceae</taxon>
        <taxon>Pantoea</taxon>
    </lineage>
</organism>
<accession>A0AB34VLI6</accession>
<dbReference type="InterPro" id="IPR009057">
    <property type="entry name" value="Homeodomain-like_sf"/>
</dbReference>
<keyword evidence="3" id="KW-0238">DNA-binding</keyword>
<keyword evidence="2" id="KW-0805">Transcription regulation</keyword>
<reference evidence="6 7" key="1">
    <citation type="journal article" date="2016" name="Front. Microbiol.">
        <title>Genomic Resource of Rice Seed Associated Bacteria.</title>
        <authorList>
            <person name="Midha S."/>
            <person name="Bansal K."/>
            <person name="Sharma S."/>
            <person name="Kumar N."/>
            <person name="Patil P.P."/>
            <person name="Chaudhry V."/>
            <person name="Patil P.B."/>
        </authorList>
    </citation>
    <scope>NUCLEOTIDE SEQUENCE [LARGE SCALE GENOMIC DNA]</scope>
    <source>
        <strain evidence="6 7">RSA13</strain>
    </source>
</reference>
<dbReference type="PROSITE" id="PS00041">
    <property type="entry name" value="HTH_ARAC_FAMILY_1"/>
    <property type="match status" value="1"/>
</dbReference>
<feature type="domain" description="HTH araC/xylS-type" evidence="5">
    <location>
        <begin position="71"/>
        <end position="167"/>
    </location>
</feature>
<evidence type="ECO:0000313" key="7">
    <source>
        <dbReference type="Proteomes" id="UP000072520"/>
    </source>
</evidence>
<dbReference type="Gene3D" id="1.10.10.60">
    <property type="entry name" value="Homeodomain-like"/>
    <property type="match status" value="2"/>
</dbReference>
<comment type="caution">
    <text evidence="6">The sequence shown here is derived from an EMBL/GenBank/DDBJ whole genome shotgun (WGS) entry which is preliminary data.</text>
</comment>
<evidence type="ECO:0000256" key="1">
    <source>
        <dbReference type="ARBA" id="ARBA00022491"/>
    </source>
</evidence>
<dbReference type="PRINTS" id="PR00032">
    <property type="entry name" value="HTHARAC"/>
</dbReference>
<dbReference type="InterPro" id="IPR018062">
    <property type="entry name" value="HTH_AraC-typ_CS"/>
</dbReference>
<evidence type="ECO:0000313" key="6">
    <source>
        <dbReference type="EMBL" id="KTT01360.1"/>
    </source>
</evidence>
<sequence length="167" mass="18492">MSAAACGALSDKPAVLSVTNLLREAITRAASWKVAELNAPQKRLSDVILDEIGSLPSVNLGLPMPQDIRLLKVAQVLSESPDDGRTLEEWAFWAGVSSRTLTRRFRSETGFSFNEWRQRIRLLKALELLAAGKQVTTVALELGYDNVSAFIAMFRRVFGTTPARFRI</sequence>
<evidence type="ECO:0000259" key="5">
    <source>
        <dbReference type="PROSITE" id="PS01124"/>
    </source>
</evidence>
<evidence type="ECO:0000256" key="2">
    <source>
        <dbReference type="ARBA" id="ARBA00023015"/>
    </source>
</evidence>
<dbReference type="SMART" id="SM00342">
    <property type="entry name" value="HTH_ARAC"/>
    <property type="match status" value="1"/>
</dbReference>
<dbReference type="InterPro" id="IPR020449">
    <property type="entry name" value="Tscrpt_reg_AraC-type_HTH"/>
</dbReference>
<dbReference type="Pfam" id="PF12833">
    <property type="entry name" value="HTH_18"/>
    <property type="match status" value="1"/>
</dbReference>
<dbReference type="Proteomes" id="UP000072520">
    <property type="component" value="Unassembled WGS sequence"/>
</dbReference>
<evidence type="ECO:0000256" key="3">
    <source>
        <dbReference type="ARBA" id="ARBA00023125"/>
    </source>
</evidence>
<name>A0AB34VLI6_9GAMM</name>
<protein>
    <submittedName>
        <fullName evidence="6">AraC family transcriptional regulator</fullName>
    </submittedName>
</protein>
<dbReference type="EMBL" id="LDSI01000002">
    <property type="protein sequence ID" value="KTT01360.1"/>
    <property type="molecule type" value="Genomic_DNA"/>
</dbReference>
<gene>
    <name evidence="6" type="ORF">RSA13_02480</name>
</gene>
<dbReference type="InterPro" id="IPR018060">
    <property type="entry name" value="HTH_AraC"/>
</dbReference>
<keyword evidence="1" id="KW-0678">Repressor</keyword>
<dbReference type="PANTHER" id="PTHR11019">
    <property type="entry name" value="HTH-TYPE TRANSCRIPTIONAL REGULATOR NIMR"/>
    <property type="match status" value="1"/>
</dbReference>
<dbReference type="GO" id="GO:0043565">
    <property type="term" value="F:sequence-specific DNA binding"/>
    <property type="evidence" value="ECO:0007669"/>
    <property type="project" value="InterPro"/>
</dbReference>
<dbReference type="PANTHER" id="PTHR11019:SF159">
    <property type="entry name" value="TRANSCRIPTIONAL REGULATOR-RELATED"/>
    <property type="match status" value="1"/>
</dbReference>
<proteinExistence type="predicted"/>
<dbReference type="SUPFAM" id="SSF46689">
    <property type="entry name" value="Homeodomain-like"/>
    <property type="match status" value="2"/>
</dbReference>
<evidence type="ECO:0000256" key="4">
    <source>
        <dbReference type="ARBA" id="ARBA00023163"/>
    </source>
</evidence>
<dbReference type="PROSITE" id="PS01124">
    <property type="entry name" value="HTH_ARAC_FAMILY_2"/>
    <property type="match status" value="1"/>
</dbReference>
<dbReference type="AlphaFoldDB" id="A0AB34VLI6"/>
<dbReference type="GO" id="GO:0003700">
    <property type="term" value="F:DNA-binding transcription factor activity"/>
    <property type="evidence" value="ECO:0007669"/>
    <property type="project" value="InterPro"/>
</dbReference>